<name>A0ABR7NUA6_9FIRM</name>
<reference evidence="1 2" key="1">
    <citation type="submission" date="2020-08" db="EMBL/GenBank/DDBJ databases">
        <title>Genome public.</title>
        <authorList>
            <person name="Liu C."/>
            <person name="Sun Q."/>
        </authorList>
    </citation>
    <scope>NUCLEOTIDE SEQUENCE [LARGE SCALE GENOMIC DNA]</scope>
    <source>
        <strain evidence="1 2">BX10</strain>
    </source>
</reference>
<proteinExistence type="predicted"/>
<dbReference type="RefSeq" id="WP_022274589.1">
    <property type="nucleotide sequence ID" value="NZ_JACRTJ010000024.1"/>
</dbReference>
<protein>
    <submittedName>
        <fullName evidence="1">GrdX family protein</fullName>
    </submittedName>
</protein>
<dbReference type="Proteomes" id="UP000647491">
    <property type="component" value="Unassembled WGS sequence"/>
</dbReference>
<organism evidence="1 2">
    <name type="scientific">Enterocloster hominis</name>
    <name type="common">ex Liu et al. 2021</name>
    <dbReference type="NCBI Taxonomy" id="2763663"/>
    <lineage>
        <taxon>Bacteria</taxon>
        <taxon>Bacillati</taxon>
        <taxon>Bacillota</taxon>
        <taxon>Clostridia</taxon>
        <taxon>Lachnospirales</taxon>
        <taxon>Lachnospiraceae</taxon>
        <taxon>Enterocloster</taxon>
    </lineage>
</organism>
<dbReference type="EMBL" id="JACRTJ010000024">
    <property type="protein sequence ID" value="MBC8599672.1"/>
    <property type="molecule type" value="Genomic_DNA"/>
</dbReference>
<evidence type="ECO:0000313" key="2">
    <source>
        <dbReference type="Proteomes" id="UP000647491"/>
    </source>
</evidence>
<comment type="caution">
    <text evidence="1">The sequence shown here is derived from an EMBL/GenBank/DDBJ whole genome shotgun (WGS) entry which is preliminary data.</text>
</comment>
<accession>A0ABR7NUA6</accession>
<gene>
    <name evidence="1" type="ORF">H8708_10620</name>
</gene>
<evidence type="ECO:0000313" key="1">
    <source>
        <dbReference type="EMBL" id="MBC8599672.1"/>
    </source>
</evidence>
<dbReference type="NCBIfam" id="NF038093">
    <property type="entry name" value="GrdX"/>
    <property type="match status" value="1"/>
</dbReference>
<dbReference type="InterPro" id="IPR047735">
    <property type="entry name" value="GrdX-like"/>
</dbReference>
<sequence length="127" mass="14811">MYRIITNNQMCLVKYGDQIQVEYLDGQSYMDVLVKVRDYIQNGWCLETHPMTGSLKPNQTPYKSVMVSDRPVDKEEFYQQEITIENGITACRKFQSIRKTPDWPQNLLEDFQAVDLSLIEGAIQKIL</sequence>
<keyword evidence="2" id="KW-1185">Reference proteome</keyword>